<dbReference type="Proteomes" id="UP000708298">
    <property type="component" value="Unassembled WGS sequence"/>
</dbReference>
<dbReference type="GO" id="GO:0004177">
    <property type="term" value="F:aminopeptidase activity"/>
    <property type="evidence" value="ECO:0007669"/>
    <property type="project" value="TreeGrafter"/>
</dbReference>
<comment type="similarity">
    <text evidence="1">Belongs to the peptidase S58 family.</text>
</comment>
<keyword evidence="3" id="KW-1185">Reference proteome</keyword>
<dbReference type="EMBL" id="JAESVB010000001">
    <property type="protein sequence ID" value="MCB8873981.1"/>
    <property type="molecule type" value="Genomic_DNA"/>
</dbReference>
<accession>A0A963YNT9</accession>
<evidence type="ECO:0000256" key="1">
    <source>
        <dbReference type="ARBA" id="ARBA00007068"/>
    </source>
</evidence>
<gene>
    <name evidence="2" type="ORF">ASILVAE211_02215</name>
</gene>
<dbReference type="InterPro" id="IPR016117">
    <property type="entry name" value="ArgJ-like_dom_sf"/>
</dbReference>
<evidence type="ECO:0000313" key="3">
    <source>
        <dbReference type="Proteomes" id="UP000708298"/>
    </source>
</evidence>
<dbReference type="PANTHER" id="PTHR36512:SF3">
    <property type="entry name" value="BLR5678 PROTEIN"/>
    <property type="match status" value="1"/>
</dbReference>
<reference evidence="2" key="1">
    <citation type="journal article" date="2021" name="Microorganisms">
        <title>Acidisoma silvae sp. nov. and Acidisomacellulosilytica sp. nov., Two Acidophilic Bacteria Isolated from Decaying Wood, Hydrolyzing Cellulose and Producing Poly-3-hydroxybutyrate.</title>
        <authorList>
            <person name="Mieszkin S."/>
            <person name="Pouder E."/>
            <person name="Uroz S."/>
            <person name="Simon-Colin C."/>
            <person name="Alain K."/>
        </authorList>
    </citation>
    <scope>NUCLEOTIDE SEQUENCE</scope>
    <source>
        <strain evidence="2">HW T2.11</strain>
    </source>
</reference>
<sequence>MRNLLTDIPGLIVGHATDLALGSGVTAILFDEPATASVSILGGAPGSRDTALLEPEMTAGGVDGFALGGGSCFGLDAAGGVQAWAREQKRGAVFGGVQVPVIPQAIVFDLTNGGDKNWGRFSPYREMGYAAAEAATDGAFALGTVGGGTGATTPLVKGGLGSASMETRAGYKVAVITVANPVGNPLVGQGPHFWAAPFEQGGEFGGLGFPSHALSAEDLKLRAKGLPDDPNPPTATTIGLVVTDAPLTKAQAKRLAIAAQDGLARAVHGAHLPFDGDTMFSAATGKGEAVSPQVLTVLCHAAMMVTARSIARGVFVATALPYPGALPAWKNLFG</sequence>
<organism evidence="2 3">
    <name type="scientific">Acidisoma silvae</name>
    <dbReference type="NCBI Taxonomy" id="2802396"/>
    <lineage>
        <taxon>Bacteria</taxon>
        <taxon>Pseudomonadati</taxon>
        <taxon>Pseudomonadota</taxon>
        <taxon>Alphaproteobacteria</taxon>
        <taxon>Acetobacterales</taxon>
        <taxon>Acidocellaceae</taxon>
        <taxon>Acidisoma</taxon>
    </lineage>
</organism>
<name>A0A963YNT9_9PROT</name>
<dbReference type="Gene3D" id="3.60.70.12">
    <property type="entry name" value="L-amino peptidase D-ALA esterase/amidase"/>
    <property type="match status" value="1"/>
</dbReference>
<comment type="caution">
    <text evidence="2">The sequence shown here is derived from an EMBL/GenBank/DDBJ whole genome shotgun (WGS) entry which is preliminary data.</text>
</comment>
<reference evidence="2" key="2">
    <citation type="submission" date="2021-01" db="EMBL/GenBank/DDBJ databases">
        <authorList>
            <person name="Mieszkin S."/>
            <person name="Pouder E."/>
            <person name="Alain K."/>
        </authorList>
    </citation>
    <scope>NUCLEOTIDE SEQUENCE</scope>
    <source>
        <strain evidence="2">HW T2.11</strain>
    </source>
</reference>
<dbReference type="SUPFAM" id="SSF56266">
    <property type="entry name" value="DmpA/ArgJ-like"/>
    <property type="match status" value="1"/>
</dbReference>
<dbReference type="PANTHER" id="PTHR36512">
    <property type="entry name" value="D-AMINOPEPTIDASE"/>
    <property type="match status" value="1"/>
</dbReference>
<protein>
    <submittedName>
        <fullName evidence="2">P1 family peptidase</fullName>
    </submittedName>
</protein>
<dbReference type="InterPro" id="IPR005321">
    <property type="entry name" value="Peptidase_S58_DmpA"/>
</dbReference>
<dbReference type="Pfam" id="PF03576">
    <property type="entry name" value="Peptidase_S58"/>
    <property type="match status" value="1"/>
</dbReference>
<dbReference type="CDD" id="cd02252">
    <property type="entry name" value="nylC_like"/>
    <property type="match status" value="1"/>
</dbReference>
<dbReference type="AlphaFoldDB" id="A0A963YNT9"/>
<dbReference type="RefSeq" id="WP_227319639.1">
    <property type="nucleotide sequence ID" value="NZ_JAESVB010000001.1"/>
</dbReference>
<evidence type="ECO:0000313" key="2">
    <source>
        <dbReference type="EMBL" id="MCB8873981.1"/>
    </source>
</evidence>
<proteinExistence type="inferred from homology"/>